<feature type="domain" description="Intradiol ring-cleavage dioxygenases" evidence="5">
    <location>
        <begin position="72"/>
        <end position="100"/>
    </location>
</feature>
<dbReference type="PANTHER" id="PTHR33711">
    <property type="entry name" value="DIOXYGENASE, PUTATIVE (AFU_ORTHOLOGUE AFUA_2G02910)-RELATED"/>
    <property type="match status" value="1"/>
</dbReference>
<dbReference type="PANTHER" id="PTHR33711:SF9">
    <property type="entry name" value="PROTOCATECHUATE 3,4-DIOXYGENASE ALPHA CHAIN"/>
    <property type="match status" value="1"/>
</dbReference>
<evidence type="ECO:0000256" key="4">
    <source>
        <dbReference type="SAM" id="SignalP"/>
    </source>
</evidence>
<dbReference type="InterPro" id="IPR000627">
    <property type="entry name" value="Intradiol_dOase_C"/>
</dbReference>
<evidence type="ECO:0000256" key="3">
    <source>
        <dbReference type="ARBA" id="ARBA00023002"/>
    </source>
</evidence>
<reference evidence="6 7" key="1">
    <citation type="submission" date="2016-10" db="EMBL/GenBank/DDBJ databases">
        <authorList>
            <person name="de Groot N.N."/>
        </authorList>
    </citation>
    <scope>NUCLEOTIDE SEQUENCE [LARGE SCALE GENOMIC DNA]</scope>
    <source>
        <strain evidence="6 7">DSM 19548</strain>
    </source>
</reference>
<keyword evidence="2 6" id="KW-0223">Dioxygenase</keyword>
<dbReference type="EMBL" id="FOLG01000017">
    <property type="protein sequence ID" value="SFD14899.1"/>
    <property type="molecule type" value="Genomic_DNA"/>
</dbReference>
<dbReference type="AlphaFoldDB" id="A0A1I1PYJ9"/>
<gene>
    <name evidence="6" type="ORF">SAMN04488094_11742</name>
</gene>
<organism evidence="6 7">
    <name type="scientific">Tropicimonas isoalkanivorans</name>
    <dbReference type="NCBI Taxonomy" id="441112"/>
    <lineage>
        <taxon>Bacteria</taxon>
        <taxon>Pseudomonadati</taxon>
        <taxon>Pseudomonadota</taxon>
        <taxon>Alphaproteobacteria</taxon>
        <taxon>Rhodobacterales</taxon>
        <taxon>Roseobacteraceae</taxon>
        <taxon>Tropicimonas</taxon>
    </lineage>
</organism>
<dbReference type="STRING" id="441112.SAMN04488094_11742"/>
<dbReference type="Proteomes" id="UP000198728">
    <property type="component" value="Unassembled WGS sequence"/>
</dbReference>
<dbReference type="OrthoDB" id="9805815at2"/>
<evidence type="ECO:0000256" key="2">
    <source>
        <dbReference type="ARBA" id="ARBA00022964"/>
    </source>
</evidence>
<comment type="similarity">
    <text evidence="1">Belongs to the intradiol ring-cleavage dioxygenase family.</text>
</comment>
<keyword evidence="3" id="KW-0560">Oxidoreductase</keyword>
<dbReference type="PROSITE" id="PS00083">
    <property type="entry name" value="INTRADIOL_DIOXYGENAS"/>
    <property type="match status" value="1"/>
</dbReference>
<name>A0A1I1PYJ9_9RHOB</name>
<dbReference type="InterPro" id="IPR015889">
    <property type="entry name" value="Intradiol_dOase_core"/>
</dbReference>
<evidence type="ECO:0000313" key="7">
    <source>
        <dbReference type="Proteomes" id="UP000198728"/>
    </source>
</evidence>
<keyword evidence="4" id="KW-0732">Signal</keyword>
<dbReference type="Pfam" id="PF00775">
    <property type="entry name" value="Dioxygenase_C"/>
    <property type="match status" value="1"/>
</dbReference>
<evidence type="ECO:0000256" key="1">
    <source>
        <dbReference type="ARBA" id="ARBA00007825"/>
    </source>
</evidence>
<feature type="chain" id="PRO_5011446810" evidence="4">
    <location>
        <begin position="33"/>
        <end position="200"/>
    </location>
</feature>
<feature type="signal peptide" evidence="4">
    <location>
        <begin position="1"/>
        <end position="32"/>
    </location>
</feature>
<dbReference type="InterPro" id="IPR050770">
    <property type="entry name" value="Intradiol_RC_Dioxygenase"/>
</dbReference>
<evidence type="ECO:0000313" key="6">
    <source>
        <dbReference type="EMBL" id="SFD14899.1"/>
    </source>
</evidence>
<dbReference type="CDD" id="cd00421">
    <property type="entry name" value="intradiol_dioxygenase"/>
    <property type="match status" value="1"/>
</dbReference>
<dbReference type="Gene3D" id="2.60.130.10">
    <property type="entry name" value="Aromatic compound dioxygenase"/>
    <property type="match status" value="1"/>
</dbReference>
<evidence type="ECO:0000259" key="5">
    <source>
        <dbReference type="PROSITE" id="PS00083"/>
    </source>
</evidence>
<protein>
    <submittedName>
        <fullName evidence="6">Protocatechuate 3,4-dioxygenase beta subunit</fullName>
    </submittedName>
</protein>
<sequence>MSGTRVDRGRRRLALGAPALLLGATVSGPVSALTTTPKQSEGPFYPRNIPSDSDADLTVFNNKRAPGEVIEMVGRLFTTKGQLLPGGRIEIWHCDVNGVYAHVGRNTPPGFQGFGAVRTDSSGAYRFRTTLPGIYPGRTRHIHVKVRGANGAALTTQMYFPGEPGNERDGLLRRARNPAALIARNEPGPPPRYVFDIVLG</sequence>
<keyword evidence="7" id="KW-1185">Reference proteome</keyword>
<dbReference type="SUPFAM" id="SSF49482">
    <property type="entry name" value="Aromatic compound dioxygenase"/>
    <property type="match status" value="1"/>
</dbReference>
<dbReference type="GO" id="GO:0016702">
    <property type="term" value="F:oxidoreductase activity, acting on single donors with incorporation of molecular oxygen, incorporation of two atoms of oxygen"/>
    <property type="evidence" value="ECO:0007669"/>
    <property type="project" value="InterPro"/>
</dbReference>
<proteinExistence type="inferred from homology"/>
<dbReference type="GO" id="GO:0008199">
    <property type="term" value="F:ferric iron binding"/>
    <property type="evidence" value="ECO:0007669"/>
    <property type="project" value="InterPro"/>
</dbReference>
<accession>A0A1I1PYJ9</accession>